<dbReference type="PROSITE" id="PS51257">
    <property type="entry name" value="PROKAR_LIPOPROTEIN"/>
    <property type="match status" value="1"/>
</dbReference>
<dbReference type="Proteomes" id="UP000023541">
    <property type="component" value="Unassembled WGS sequence"/>
</dbReference>
<proteinExistence type="predicted"/>
<protein>
    <recommendedName>
        <fullName evidence="3">Peptidase</fullName>
    </recommendedName>
</protein>
<dbReference type="RefSeq" id="WP_034238591.1">
    <property type="nucleotide sequence ID" value="NZ_AQRA01000001.1"/>
</dbReference>
<evidence type="ECO:0000313" key="2">
    <source>
        <dbReference type="Proteomes" id="UP000023541"/>
    </source>
</evidence>
<dbReference type="Gene3D" id="3.40.390.10">
    <property type="entry name" value="Collagenase (Catalytic Domain)"/>
    <property type="match status" value="1"/>
</dbReference>
<evidence type="ECO:0000313" key="1">
    <source>
        <dbReference type="EMBL" id="EZH75837.1"/>
    </source>
</evidence>
<reference evidence="1 2" key="1">
    <citation type="submission" date="2014-04" db="EMBL/GenBank/DDBJ databases">
        <title>Aquimarina sp. 22II-S11-z7 Genome Sequencing.</title>
        <authorList>
            <person name="Lai Q."/>
        </authorList>
    </citation>
    <scope>NUCLEOTIDE SEQUENCE [LARGE SCALE GENOMIC DNA]</scope>
    <source>
        <strain evidence="1 2">22II-S11-z7</strain>
    </source>
</reference>
<dbReference type="GO" id="GO:0008237">
    <property type="term" value="F:metallopeptidase activity"/>
    <property type="evidence" value="ECO:0007669"/>
    <property type="project" value="InterPro"/>
</dbReference>
<dbReference type="InterPro" id="IPR024079">
    <property type="entry name" value="MetalloPept_cat_dom_sf"/>
</dbReference>
<dbReference type="Pfam" id="PF12388">
    <property type="entry name" value="Peptidase_M57"/>
    <property type="match status" value="1"/>
</dbReference>
<accession>A0A023C0I1</accession>
<dbReference type="AlphaFoldDB" id="A0A023C0I1"/>
<dbReference type="SUPFAM" id="SSF55486">
    <property type="entry name" value="Metalloproteases ('zincins'), catalytic domain"/>
    <property type="match status" value="1"/>
</dbReference>
<comment type="caution">
    <text evidence="1">The sequence shown here is derived from an EMBL/GenBank/DDBJ whole genome shotgun (WGS) entry which is preliminary data.</text>
</comment>
<gene>
    <name evidence="1" type="ORF">ATO12_03345</name>
</gene>
<dbReference type="eggNOG" id="COG5549">
    <property type="taxonomic scope" value="Bacteria"/>
</dbReference>
<dbReference type="InterPro" id="IPR024653">
    <property type="entry name" value="Peptidase_M10/M27/M57"/>
</dbReference>
<sequence>MKTIKLLALSAIVAGCITSCQKEEVAAEVNEIDNVPTKEQLLKLESMGVNTNNVTIKTVTDLDGSSEDYFVNGTDLGIPVAGLADQPSLEALDNGMKQYRTRNLVSLRTITVLGYTGGGGNGLNQAAQEGLRQAVNSYNSLGLTIRMSLSFGTNYQAADIVVYVRGDLGAGGLAGFPSGGRPYKWARIGPSVGSRGVTYSKHVIAHEMGHCIGLRHTDWFARSCDNGQNEGQGQDGAIHIPGTPTGVDRSSIMISCGAFGATGRFSSGDVAALQYIY</sequence>
<keyword evidence="2" id="KW-1185">Reference proteome</keyword>
<evidence type="ECO:0008006" key="3">
    <source>
        <dbReference type="Google" id="ProtNLM"/>
    </source>
</evidence>
<name>A0A023C0I1_9FLAO</name>
<dbReference type="STRING" id="1317122.ATO12_03345"/>
<organism evidence="1 2">
    <name type="scientific">Aquimarina atlantica</name>
    <dbReference type="NCBI Taxonomy" id="1317122"/>
    <lineage>
        <taxon>Bacteria</taxon>
        <taxon>Pseudomonadati</taxon>
        <taxon>Bacteroidota</taxon>
        <taxon>Flavobacteriia</taxon>
        <taxon>Flavobacteriales</taxon>
        <taxon>Flavobacteriaceae</taxon>
        <taxon>Aquimarina</taxon>
    </lineage>
</organism>
<dbReference type="OrthoDB" id="785995at2"/>
<dbReference type="EMBL" id="AQRA01000001">
    <property type="protein sequence ID" value="EZH75837.1"/>
    <property type="molecule type" value="Genomic_DNA"/>
</dbReference>